<accession>A0A9X1VFT0</accession>
<reference evidence="2" key="1">
    <citation type="submission" date="2022-03" db="EMBL/GenBank/DDBJ databases">
        <title>Bacterial whole genome sequence for Hymenobacter sp. DH14.</title>
        <authorList>
            <person name="Le V."/>
        </authorList>
    </citation>
    <scope>NUCLEOTIDE SEQUENCE</scope>
    <source>
        <strain evidence="2">DH14</strain>
    </source>
</reference>
<feature type="signal peptide" evidence="1">
    <location>
        <begin position="1"/>
        <end position="22"/>
    </location>
</feature>
<dbReference type="Proteomes" id="UP001139193">
    <property type="component" value="Unassembled WGS sequence"/>
</dbReference>
<protein>
    <submittedName>
        <fullName evidence="2">Uncharacterized protein</fullName>
    </submittedName>
</protein>
<sequence>MNKKLPVLGLFLALAAADHAQAQASLIANGVVAAFNIGRMASRKKEAVNAPKAAIEQYRGQSYPVLRTPDGELPKKGEAEIREVETQLDRFRTALRADSTSVLCTPEQRTAFQAAIVSLARAQSKWDLQPYQQEATFYLAEDARRQRAAASVPAK</sequence>
<organism evidence="2 3">
    <name type="scientific">Hymenobacter cyanobacteriorum</name>
    <dbReference type="NCBI Taxonomy" id="2926463"/>
    <lineage>
        <taxon>Bacteria</taxon>
        <taxon>Pseudomonadati</taxon>
        <taxon>Bacteroidota</taxon>
        <taxon>Cytophagia</taxon>
        <taxon>Cytophagales</taxon>
        <taxon>Hymenobacteraceae</taxon>
        <taxon>Hymenobacter</taxon>
    </lineage>
</organism>
<dbReference type="RefSeq" id="WP_241934370.1">
    <property type="nucleotide sequence ID" value="NZ_JALBGC010000001.1"/>
</dbReference>
<dbReference type="AlphaFoldDB" id="A0A9X1VFT0"/>
<dbReference type="EMBL" id="JALBGC010000001">
    <property type="protein sequence ID" value="MCI1186086.1"/>
    <property type="molecule type" value="Genomic_DNA"/>
</dbReference>
<proteinExistence type="predicted"/>
<evidence type="ECO:0000313" key="2">
    <source>
        <dbReference type="EMBL" id="MCI1186086.1"/>
    </source>
</evidence>
<keyword evidence="3" id="KW-1185">Reference proteome</keyword>
<comment type="caution">
    <text evidence="2">The sequence shown here is derived from an EMBL/GenBank/DDBJ whole genome shotgun (WGS) entry which is preliminary data.</text>
</comment>
<evidence type="ECO:0000313" key="3">
    <source>
        <dbReference type="Proteomes" id="UP001139193"/>
    </source>
</evidence>
<gene>
    <name evidence="2" type="ORF">MON38_01550</name>
</gene>
<name>A0A9X1VFT0_9BACT</name>
<evidence type="ECO:0000256" key="1">
    <source>
        <dbReference type="SAM" id="SignalP"/>
    </source>
</evidence>
<keyword evidence="1" id="KW-0732">Signal</keyword>
<feature type="chain" id="PRO_5040762317" evidence="1">
    <location>
        <begin position="23"/>
        <end position="155"/>
    </location>
</feature>